<dbReference type="PANTHER" id="PTHR46985">
    <property type="entry name" value="NACHT, LRR AND PYD DOMAINS-CONTAINING PROTEIN 1"/>
    <property type="match status" value="1"/>
</dbReference>
<dbReference type="PROSITE" id="PS51830">
    <property type="entry name" value="FIIND"/>
    <property type="match status" value="1"/>
</dbReference>
<proteinExistence type="predicted"/>
<dbReference type="SUPFAM" id="SSF54236">
    <property type="entry name" value="Ubiquitin-like"/>
    <property type="match status" value="1"/>
</dbReference>
<evidence type="ECO:0000313" key="10">
    <source>
        <dbReference type="Ensembl" id="ENSGEVP00005015521.1"/>
    </source>
</evidence>
<dbReference type="PROSITE" id="PS50053">
    <property type="entry name" value="UBIQUITIN_2"/>
    <property type="match status" value="1"/>
</dbReference>
<evidence type="ECO:0000256" key="2">
    <source>
        <dbReference type="ARBA" id="ARBA00022490"/>
    </source>
</evidence>
<reference evidence="10" key="2">
    <citation type="submission" date="2025-08" db="UniProtKB">
        <authorList>
            <consortium name="Ensembl"/>
        </authorList>
    </citation>
    <scope>IDENTIFICATION</scope>
</reference>
<dbReference type="GO" id="GO:0045087">
    <property type="term" value="P:innate immune response"/>
    <property type="evidence" value="ECO:0007669"/>
    <property type="project" value="UniProtKB-KW"/>
</dbReference>
<evidence type="ECO:0000259" key="8">
    <source>
        <dbReference type="PROSITE" id="PS50209"/>
    </source>
</evidence>
<dbReference type="Gene3D" id="3.10.20.90">
    <property type="entry name" value="Phosphatidylinositol 3-kinase Catalytic Subunit, Chain A, domain 1"/>
    <property type="match status" value="1"/>
</dbReference>
<keyword evidence="4" id="KW-0391">Immunity</keyword>
<evidence type="ECO:0000256" key="3">
    <source>
        <dbReference type="ARBA" id="ARBA00022588"/>
    </source>
</evidence>
<evidence type="ECO:0000256" key="4">
    <source>
        <dbReference type="ARBA" id="ARBA00022859"/>
    </source>
</evidence>
<dbReference type="OrthoDB" id="428577at2759"/>
<dbReference type="InterPro" id="IPR011029">
    <property type="entry name" value="DEATH-like_dom_sf"/>
</dbReference>
<evidence type="ECO:0000256" key="6">
    <source>
        <dbReference type="SAM" id="MobiDB-lite"/>
    </source>
</evidence>
<dbReference type="Pfam" id="PF23679">
    <property type="entry name" value="UPA-FIIND"/>
    <property type="match status" value="1"/>
</dbReference>
<dbReference type="InterPro" id="IPR001315">
    <property type="entry name" value="CARD"/>
</dbReference>
<name>A0A8C4WKR0_9SAUR</name>
<dbReference type="GO" id="GO:0061702">
    <property type="term" value="C:canonical inflammasome complex"/>
    <property type="evidence" value="ECO:0007669"/>
    <property type="project" value="TreeGrafter"/>
</dbReference>
<accession>A0A8C4WKR0</accession>
<feature type="region of interest" description="Disordered" evidence="6">
    <location>
        <begin position="112"/>
        <end position="135"/>
    </location>
</feature>
<reference evidence="10" key="3">
    <citation type="submission" date="2025-09" db="UniProtKB">
        <authorList>
            <consortium name="Ensembl"/>
        </authorList>
    </citation>
    <scope>IDENTIFICATION</scope>
</reference>
<feature type="compositionally biased region" description="Basic and acidic residues" evidence="6">
    <location>
        <begin position="113"/>
        <end position="135"/>
    </location>
</feature>
<evidence type="ECO:0000259" key="7">
    <source>
        <dbReference type="PROSITE" id="PS50053"/>
    </source>
</evidence>
<evidence type="ECO:0000256" key="5">
    <source>
        <dbReference type="ARBA" id="ARBA00023198"/>
    </source>
</evidence>
<protein>
    <recommendedName>
        <fullName evidence="12">Ubiquitin-like domain-containing protein</fullName>
    </recommendedName>
</protein>
<dbReference type="Pfam" id="PF00619">
    <property type="entry name" value="CARD"/>
    <property type="match status" value="1"/>
</dbReference>
<dbReference type="SUPFAM" id="SSF47986">
    <property type="entry name" value="DEATH domain"/>
    <property type="match status" value="1"/>
</dbReference>
<sequence length="349" mass="39263">MEHGPTGSSAATGGAQGTIFIRELTGRVSVLDVCWEDTGVDLKRRVIQKIGRDSDVDGLRLVFAGKQLEDARSLRHQGLTNHCTVHLVKRLRGGGDPSFLPQVFHFPAVTAQGREKAQPHSSSPDKAEPEEQTREARKVVAAFRHSAMLKGKCKRCVGEAIEEEEMKWKSKHVPKPPQTDPLYFGSRYQVSGPSDLEITPMQLHFCYQSPGEQQSYIEIYTKELEKEIRLHVNGQDDGSLVWEALVRPGDVSLSALSSQTLTGAAFVVKHRRQLRARMGQIQPVLVRLREAQLLSSEEEEEVRSERTSRMRNDALLQLVERKGAQAQEELYQTLREMDPYLVQDLEQSS</sequence>
<evidence type="ECO:0000313" key="11">
    <source>
        <dbReference type="Proteomes" id="UP000694390"/>
    </source>
</evidence>
<comment type="subcellular location">
    <subcellularLocation>
        <location evidence="1">Cytoplasm</location>
        <location evidence="1">Cytosol</location>
    </subcellularLocation>
</comment>
<dbReference type="PROSITE" id="PS50209">
    <property type="entry name" value="CARD"/>
    <property type="match status" value="1"/>
</dbReference>
<dbReference type="GO" id="GO:0006954">
    <property type="term" value="P:inflammatory response"/>
    <property type="evidence" value="ECO:0007669"/>
    <property type="project" value="UniProtKB-KW"/>
</dbReference>
<dbReference type="GO" id="GO:0042981">
    <property type="term" value="P:regulation of apoptotic process"/>
    <property type="evidence" value="ECO:0007669"/>
    <property type="project" value="InterPro"/>
</dbReference>
<keyword evidence="5" id="KW-0395">Inflammatory response</keyword>
<dbReference type="InterPro" id="IPR025307">
    <property type="entry name" value="FIIND_dom"/>
</dbReference>
<keyword evidence="3" id="KW-0399">Innate immunity</keyword>
<evidence type="ECO:0000256" key="1">
    <source>
        <dbReference type="ARBA" id="ARBA00004514"/>
    </source>
</evidence>
<keyword evidence="11" id="KW-1185">Reference proteome</keyword>
<dbReference type="GeneTree" id="ENSGT00830000128447"/>
<dbReference type="InterPro" id="IPR000626">
    <property type="entry name" value="Ubiquitin-like_dom"/>
</dbReference>
<dbReference type="InterPro" id="IPR029071">
    <property type="entry name" value="Ubiquitin-like_domsf"/>
</dbReference>
<dbReference type="SMART" id="SM00213">
    <property type="entry name" value="UBQ"/>
    <property type="match status" value="1"/>
</dbReference>
<dbReference type="Proteomes" id="UP000694390">
    <property type="component" value="Chromosome 13"/>
</dbReference>
<organism evidence="10 11">
    <name type="scientific">Gopherus evgoodei</name>
    <name type="common">Goodes thornscrub tortoise</name>
    <dbReference type="NCBI Taxonomy" id="1825980"/>
    <lineage>
        <taxon>Eukaryota</taxon>
        <taxon>Metazoa</taxon>
        <taxon>Chordata</taxon>
        <taxon>Craniata</taxon>
        <taxon>Vertebrata</taxon>
        <taxon>Euteleostomi</taxon>
        <taxon>Archelosauria</taxon>
        <taxon>Testudinata</taxon>
        <taxon>Testudines</taxon>
        <taxon>Cryptodira</taxon>
        <taxon>Durocryptodira</taxon>
        <taxon>Testudinoidea</taxon>
        <taxon>Testudinidae</taxon>
        <taxon>Gopherus</taxon>
    </lineage>
</organism>
<dbReference type="Gene3D" id="1.10.533.10">
    <property type="entry name" value="Death Domain, Fas"/>
    <property type="match status" value="1"/>
</dbReference>
<dbReference type="Ensembl" id="ENSGEVT00005016310.1">
    <property type="protein sequence ID" value="ENSGEVP00005015521.1"/>
    <property type="gene ID" value="ENSGEVG00005011054.1"/>
</dbReference>
<dbReference type="Pfam" id="PF00240">
    <property type="entry name" value="ubiquitin"/>
    <property type="match status" value="1"/>
</dbReference>
<feature type="domain" description="FIIND" evidence="9">
    <location>
        <begin position="1"/>
        <end position="260"/>
    </location>
</feature>
<gene>
    <name evidence="10" type="primary">LOC115661007</name>
</gene>
<evidence type="ECO:0000259" key="9">
    <source>
        <dbReference type="PROSITE" id="PS51830"/>
    </source>
</evidence>
<feature type="domain" description="Ubiquitin-like" evidence="7">
    <location>
        <begin position="17"/>
        <end position="94"/>
    </location>
</feature>
<dbReference type="InterPro" id="IPR051249">
    <property type="entry name" value="NLRP_Inflammasome"/>
</dbReference>
<feature type="domain" description="CARD" evidence="8">
    <location>
        <begin position="269"/>
        <end position="349"/>
    </location>
</feature>
<dbReference type="PANTHER" id="PTHR46985:SF4">
    <property type="entry name" value="CASPASE RECRUITMENT DOMAIN-CONTAINING PROTEIN 8"/>
    <property type="match status" value="1"/>
</dbReference>
<evidence type="ECO:0008006" key="12">
    <source>
        <dbReference type="Google" id="ProtNLM"/>
    </source>
</evidence>
<reference evidence="10" key="1">
    <citation type="submission" date="2019-06" db="EMBL/GenBank/DDBJ databases">
        <title>G10K-VGP Goodes thornscrub tortoise genome, primary haplotype.</title>
        <authorList>
            <person name="Murphy B."/>
            <person name="Edwards T."/>
            <person name="Rhie A."/>
            <person name="Koren S."/>
            <person name="Phillippy A."/>
            <person name="Fedrigo O."/>
            <person name="Haase B."/>
            <person name="Mountcastle J."/>
            <person name="Lewin H."/>
            <person name="Damas J."/>
            <person name="Howe K."/>
            <person name="Formenti G."/>
            <person name="Myers G."/>
            <person name="Durbin R."/>
            <person name="Jarvis E.D."/>
        </authorList>
    </citation>
    <scope>NUCLEOTIDE SEQUENCE [LARGE SCALE GENOMIC DNA]</scope>
</reference>
<keyword evidence="2" id="KW-0963">Cytoplasm</keyword>
<dbReference type="AlphaFoldDB" id="A0A8C4WKR0"/>